<gene>
    <name evidence="1 2" type="primary">anmK</name>
    <name evidence="2" type="ORF">MFU01_35810</name>
    <name evidence="3" type="ORF">SAMN05443572_108415</name>
</gene>
<dbReference type="UniPathway" id="UPA00343"/>
<dbReference type="UniPathway" id="UPA00544"/>
<comment type="caution">
    <text evidence="2">The sequence shown here is derived from an EMBL/GenBank/DDBJ whole genome shotgun (WGS) entry which is preliminary data.</text>
</comment>
<sequence>MRLPPPLSDSERPRLCIGLLSGTSADAVEAALCEVSGTGGGARLRLLSHVSAPFPPDVVARILGPQDAHSLSRLDFELGECFARAALQVMEQAGVARADVAAIGSHGQTMAHHPPGTTEVPSTLQIGEPSVIAELTGLPVVSDFRTRDVAAGGHGAPLVPYFDWVAFRGLQAPRALQNLGGIANVSVVGPLLDDTFAFDTGPGNMVLDGLARRATHSRLACDLDGTLSGKGRVIPELLEELLTDDFLARPPPKSTGRERYGDALVERLWTIHPDRANDLLATALELTVESTARAYETWVFPRAPDLEAMYVSGGGTRNPRLMARLEARLAPLPVRRLDSLGFPEGAKEAALFALLAAEYLVGTPANVPSATGAKRRVVLGKLTP</sequence>
<comment type="similarity">
    <text evidence="1">Belongs to the anhydro-N-acetylmuramic acid kinase family.</text>
</comment>
<dbReference type="Pfam" id="PF03702">
    <property type="entry name" value="AnmK"/>
    <property type="match status" value="1"/>
</dbReference>
<dbReference type="EMBL" id="FOIB01000008">
    <property type="protein sequence ID" value="SEU30859.1"/>
    <property type="molecule type" value="Genomic_DNA"/>
</dbReference>
<evidence type="ECO:0000313" key="5">
    <source>
        <dbReference type="Proteomes" id="UP000321514"/>
    </source>
</evidence>
<keyword evidence="1" id="KW-0067">ATP-binding</keyword>
<dbReference type="GO" id="GO:0006040">
    <property type="term" value="P:amino sugar metabolic process"/>
    <property type="evidence" value="ECO:0007669"/>
    <property type="project" value="InterPro"/>
</dbReference>
<dbReference type="AlphaFoldDB" id="A0A511T307"/>
<comment type="pathway">
    <text evidence="1">Cell wall biogenesis; peptidoglycan recycling.</text>
</comment>
<dbReference type="InterPro" id="IPR005338">
    <property type="entry name" value="Anhydro_N_Ac-Mur_kinase"/>
</dbReference>
<keyword evidence="1" id="KW-0119">Carbohydrate metabolism</keyword>
<dbReference type="EMBL" id="BJXR01000030">
    <property type="protein sequence ID" value="GEN08544.1"/>
    <property type="molecule type" value="Genomic_DNA"/>
</dbReference>
<dbReference type="PANTHER" id="PTHR30605">
    <property type="entry name" value="ANHYDRO-N-ACETYLMURAMIC ACID KINASE"/>
    <property type="match status" value="1"/>
</dbReference>
<evidence type="ECO:0000313" key="4">
    <source>
        <dbReference type="Proteomes" id="UP000183760"/>
    </source>
</evidence>
<proteinExistence type="inferred from homology"/>
<dbReference type="SUPFAM" id="SSF53067">
    <property type="entry name" value="Actin-like ATPase domain"/>
    <property type="match status" value="1"/>
</dbReference>
<evidence type="ECO:0000313" key="2">
    <source>
        <dbReference type="EMBL" id="GEN08544.1"/>
    </source>
</evidence>
<evidence type="ECO:0000313" key="3">
    <source>
        <dbReference type="EMBL" id="SEU30859.1"/>
    </source>
</evidence>
<dbReference type="RefSeq" id="WP_046712943.1">
    <property type="nucleotide sequence ID" value="NZ_BJXR01000030.1"/>
</dbReference>
<dbReference type="EC" id="2.7.1.170" evidence="1"/>
<dbReference type="GO" id="GO:0005524">
    <property type="term" value="F:ATP binding"/>
    <property type="evidence" value="ECO:0007669"/>
    <property type="project" value="UniProtKB-UniRule"/>
</dbReference>
<dbReference type="GO" id="GO:0097175">
    <property type="term" value="P:1,6-anhydro-N-acetyl-beta-muramic acid catabolic process"/>
    <property type="evidence" value="ECO:0007669"/>
    <property type="project" value="UniProtKB-UniRule"/>
</dbReference>
<dbReference type="InterPro" id="IPR043129">
    <property type="entry name" value="ATPase_NBD"/>
</dbReference>
<dbReference type="CDD" id="cd24050">
    <property type="entry name" value="ASKHA_NBD_ANMK"/>
    <property type="match status" value="1"/>
</dbReference>
<dbReference type="HAMAP" id="MF_01270">
    <property type="entry name" value="AnhMurNAc_kinase"/>
    <property type="match status" value="1"/>
</dbReference>
<keyword evidence="1 2" id="KW-0418">Kinase</keyword>
<reference evidence="2 5" key="2">
    <citation type="submission" date="2019-07" db="EMBL/GenBank/DDBJ databases">
        <title>Whole genome shotgun sequence of Myxococcus fulvus NBRC 100333.</title>
        <authorList>
            <person name="Hosoyama A."/>
            <person name="Uohara A."/>
            <person name="Ohji S."/>
            <person name="Ichikawa N."/>
        </authorList>
    </citation>
    <scope>NUCLEOTIDE SEQUENCE [LARGE SCALE GENOMIC DNA]</scope>
    <source>
        <strain evidence="2 5">NBRC 100333</strain>
    </source>
</reference>
<comment type="pathway">
    <text evidence="1">Amino-sugar metabolism; 1,6-anhydro-N-acetylmuramate degradation.</text>
</comment>
<dbReference type="GO" id="GO:0016773">
    <property type="term" value="F:phosphotransferase activity, alcohol group as acceptor"/>
    <property type="evidence" value="ECO:0007669"/>
    <property type="project" value="UniProtKB-UniRule"/>
</dbReference>
<dbReference type="GO" id="GO:0016301">
    <property type="term" value="F:kinase activity"/>
    <property type="evidence" value="ECO:0007669"/>
    <property type="project" value="UniProtKB-KW"/>
</dbReference>
<keyword evidence="4" id="KW-1185">Reference proteome</keyword>
<name>A0A511T307_MYXFU</name>
<dbReference type="GO" id="GO:0009254">
    <property type="term" value="P:peptidoglycan turnover"/>
    <property type="evidence" value="ECO:0007669"/>
    <property type="project" value="UniProtKB-UniRule"/>
</dbReference>
<dbReference type="PANTHER" id="PTHR30605:SF0">
    <property type="entry name" value="ANHYDRO-N-ACETYLMURAMIC ACID KINASE"/>
    <property type="match status" value="1"/>
</dbReference>
<organism evidence="2 5">
    <name type="scientific">Myxococcus fulvus</name>
    <dbReference type="NCBI Taxonomy" id="33"/>
    <lineage>
        <taxon>Bacteria</taxon>
        <taxon>Pseudomonadati</taxon>
        <taxon>Myxococcota</taxon>
        <taxon>Myxococcia</taxon>
        <taxon>Myxococcales</taxon>
        <taxon>Cystobacterineae</taxon>
        <taxon>Myxococcaceae</taxon>
        <taxon>Myxococcus</taxon>
    </lineage>
</organism>
<feature type="binding site" evidence="1">
    <location>
        <begin position="22"/>
        <end position="29"/>
    </location>
    <ligand>
        <name>ATP</name>
        <dbReference type="ChEBI" id="CHEBI:30616"/>
    </ligand>
</feature>
<keyword evidence="1" id="KW-0547">Nucleotide-binding</keyword>
<evidence type="ECO:0000256" key="1">
    <source>
        <dbReference type="HAMAP-Rule" id="MF_01270"/>
    </source>
</evidence>
<dbReference type="Proteomes" id="UP000183760">
    <property type="component" value="Unassembled WGS sequence"/>
</dbReference>
<dbReference type="NCBIfam" id="NF007148">
    <property type="entry name" value="PRK09585.3-2"/>
    <property type="match status" value="1"/>
</dbReference>
<keyword evidence="1" id="KW-0808">Transferase</keyword>
<dbReference type="Proteomes" id="UP000321514">
    <property type="component" value="Unassembled WGS sequence"/>
</dbReference>
<comment type="catalytic activity">
    <reaction evidence="1">
        <text>1,6-anhydro-N-acetyl-beta-muramate + ATP + H2O = N-acetyl-D-muramate 6-phosphate + ADP + H(+)</text>
        <dbReference type="Rhea" id="RHEA:24952"/>
        <dbReference type="ChEBI" id="CHEBI:15377"/>
        <dbReference type="ChEBI" id="CHEBI:15378"/>
        <dbReference type="ChEBI" id="CHEBI:30616"/>
        <dbReference type="ChEBI" id="CHEBI:58690"/>
        <dbReference type="ChEBI" id="CHEBI:58722"/>
        <dbReference type="ChEBI" id="CHEBI:456216"/>
        <dbReference type="EC" id="2.7.1.170"/>
    </reaction>
</comment>
<protein>
    <recommendedName>
        <fullName evidence="1">Anhydro-N-acetylmuramic acid kinase</fullName>
        <ecNumber evidence="1">2.7.1.170</ecNumber>
    </recommendedName>
    <alternativeName>
        <fullName evidence="1">AnhMurNAc kinase</fullName>
    </alternativeName>
</protein>
<dbReference type="OrthoDB" id="9763949at2"/>
<dbReference type="Gene3D" id="3.30.420.40">
    <property type="match status" value="2"/>
</dbReference>
<accession>A0A511T307</accession>
<dbReference type="STRING" id="1334629.MFUL124B02_16915"/>
<comment type="function">
    <text evidence="1">Catalyzes the specific phosphorylation of 1,6-anhydro-N-acetylmuramic acid (anhMurNAc) with the simultaneous cleavage of the 1,6-anhydro ring, generating MurNAc-6-P. Is required for the utilization of anhMurNAc either imported from the medium or derived from its own cell wall murein, and thus plays a role in cell wall recycling.</text>
</comment>
<reference evidence="3 4" key="1">
    <citation type="submission" date="2016-10" db="EMBL/GenBank/DDBJ databases">
        <authorList>
            <person name="Varghese N."/>
            <person name="Submissions S."/>
        </authorList>
    </citation>
    <scope>NUCLEOTIDE SEQUENCE [LARGE SCALE GENOMIC DNA]</scope>
    <source>
        <strain evidence="3 4">DSM 16525</strain>
    </source>
</reference>